<proteinExistence type="predicted"/>
<dbReference type="InterPro" id="IPR036365">
    <property type="entry name" value="PGBD-like_sf"/>
</dbReference>
<dbReference type="Gene3D" id="3.90.70.10">
    <property type="entry name" value="Cysteine proteinases"/>
    <property type="match status" value="1"/>
</dbReference>
<evidence type="ECO:0000259" key="2">
    <source>
        <dbReference type="SMART" id="SM00382"/>
    </source>
</evidence>
<dbReference type="PANTHER" id="PTHR35894:SF1">
    <property type="entry name" value="PHOSPHORIBULOKINASE _ URIDINE KINASE FAMILY"/>
    <property type="match status" value="1"/>
</dbReference>
<organism evidence="3 4">
    <name type="scientific">Dasania phycosphaerae</name>
    <dbReference type="NCBI Taxonomy" id="2950436"/>
    <lineage>
        <taxon>Bacteria</taxon>
        <taxon>Pseudomonadati</taxon>
        <taxon>Pseudomonadota</taxon>
        <taxon>Gammaproteobacteria</taxon>
        <taxon>Cellvibrionales</taxon>
        <taxon>Spongiibacteraceae</taxon>
        <taxon>Dasania</taxon>
    </lineage>
</organism>
<dbReference type="SUPFAM" id="SSF52540">
    <property type="entry name" value="P-loop containing nucleoside triphosphate hydrolases"/>
    <property type="match status" value="1"/>
</dbReference>
<dbReference type="InterPro" id="IPR003593">
    <property type="entry name" value="AAA+_ATPase"/>
</dbReference>
<keyword evidence="4" id="KW-1185">Reference proteome</keyword>
<dbReference type="AlphaFoldDB" id="A0A9J6RMH0"/>
<dbReference type="InterPro" id="IPR049945">
    <property type="entry name" value="AAA_22"/>
</dbReference>
<reference evidence="3 4" key="1">
    <citation type="submission" date="2022-12" db="EMBL/GenBank/DDBJ databases">
        <title>Dasania phycosphaerae sp. nov., isolated from particulate material of the south coast of Korea.</title>
        <authorList>
            <person name="Jiang Y."/>
        </authorList>
    </citation>
    <scope>NUCLEOTIDE SEQUENCE [LARGE SCALE GENOMIC DNA]</scope>
    <source>
        <strain evidence="3 4">GY-19</strain>
    </source>
</reference>
<dbReference type="CDD" id="cd00009">
    <property type="entry name" value="AAA"/>
    <property type="match status" value="1"/>
</dbReference>
<dbReference type="InterPro" id="IPR027417">
    <property type="entry name" value="P-loop_NTPase"/>
</dbReference>
<dbReference type="InterPro" id="IPR002477">
    <property type="entry name" value="Peptidoglycan-bd-like"/>
</dbReference>
<feature type="domain" description="AAA+ ATPase" evidence="2">
    <location>
        <begin position="42"/>
        <end position="196"/>
    </location>
</feature>
<evidence type="ECO:0000256" key="1">
    <source>
        <dbReference type="SAM" id="Phobius"/>
    </source>
</evidence>
<dbReference type="Pfam" id="PF01471">
    <property type="entry name" value="PG_binding_1"/>
    <property type="match status" value="1"/>
</dbReference>
<dbReference type="InterPro" id="IPR052026">
    <property type="entry name" value="ExeA_AAA_ATPase_DNA-bind"/>
</dbReference>
<gene>
    <name evidence="3" type="ORF">O0V09_10630</name>
</gene>
<keyword evidence="1" id="KW-1133">Transmembrane helix</keyword>
<feature type="transmembrane region" description="Helical" evidence="1">
    <location>
        <begin position="31"/>
        <end position="52"/>
    </location>
</feature>
<dbReference type="PANTHER" id="PTHR35894">
    <property type="entry name" value="GENERAL SECRETION PATHWAY PROTEIN A-RELATED"/>
    <property type="match status" value="1"/>
</dbReference>
<dbReference type="SMART" id="SM00382">
    <property type="entry name" value="AAA"/>
    <property type="match status" value="1"/>
</dbReference>
<accession>A0A9J6RMH0</accession>
<dbReference type="Gene3D" id="1.10.101.10">
    <property type="entry name" value="PGBD-like superfamily/PGBD"/>
    <property type="match status" value="1"/>
</dbReference>
<dbReference type="SUPFAM" id="SSF47090">
    <property type="entry name" value="PGBD-like"/>
    <property type="match status" value="1"/>
</dbReference>
<dbReference type="Proteomes" id="UP001069090">
    <property type="component" value="Unassembled WGS sequence"/>
</dbReference>
<dbReference type="EMBL" id="JAPTGG010000008">
    <property type="protein sequence ID" value="MCZ0865660.1"/>
    <property type="molecule type" value="Genomic_DNA"/>
</dbReference>
<dbReference type="InterPro" id="IPR036366">
    <property type="entry name" value="PGBDSf"/>
</dbReference>
<keyword evidence="1" id="KW-0472">Membrane</keyword>
<comment type="caution">
    <text evidence="3">The sequence shown here is derived from an EMBL/GenBank/DDBJ whole genome shotgun (WGS) entry which is preliminary data.</text>
</comment>
<sequence>MYHRYFGLTEPPFSIAVDPRYLFMSARHRDALAHLLYGVGAGGGFILLTGPVGTGKTTITRSLLEQLPDNTDLALVLNPSLNSLELLASICDELGISYRQDELQGKALTDKIHQHLVDNFARGRNTVLLIDEAQHLHFETLEQIRLLTNLETNTKKLLQIILVGQPELRSLLQKPELSQLAQRITARFQLSTLNLAETQAYIRHRLHIAGLPGNQNLFSPQIVKKIYQASKGTPRVINVLCDRMLLGCYGKNKTTIDKAIAQQAINEINDEEQASGPVASRWPWLKFSKALALVSLIIAAAVFAPQLQNRLTAPATSHTTNTLANAAISAAPAKTISWHQQDQAALQQLAKHLGLTVGDPVCGSNFRCEALRENNWAALAQYQRPVMLELSDGQQYYYANLIGLGQQQASLLTPQGETSLALSELAYLWTGNFTLLWQAPASYSGPIGLGEQGPLVQWLGQQFANLDQQSQPLSTQTFNRALYQRVILFQQSQGLTADGVVGLKTLLKLEQQLQPTTLLEGSF</sequence>
<keyword evidence="1" id="KW-0812">Transmembrane</keyword>
<protein>
    <submittedName>
        <fullName evidence="3">AAA family ATPase</fullName>
    </submittedName>
</protein>
<dbReference type="RefSeq" id="WP_258331805.1">
    <property type="nucleotide sequence ID" value="NZ_JAPTGG010000008.1"/>
</dbReference>
<dbReference type="Gene3D" id="3.40.50.300">
    <property type="entry name" value="P-loop containing nucleotide triphosphate hydrolases"/>
    <property type="match status" value="1"/>
</dbReference>
<evidence type="ECO:0000313" key="3">
    <source>
        <dbReference type="EMBL" id="MCZ0865660.1"/>
    </source>
</evidence>
<dbReference type="GO" id="GO:0016887">
    <property type="term" value="F:ATP hydrolysis activity"/>
    <property type="evidence" value="ECO:0007669"/>
    <property type="project" value="InterPro"/>
</dbReference>
<dbReference type="Pfam" id="PF13401">
    <property type="entry name" value="AAA_22"/>
    <property type="match status" value="1"/>
</dbReference>
<name>A0A9J6RMH0_9GAMM</name>
<evidence type="ECO:0000313" key="4">
    <source>
        <dbReference type="Proteomes" id="UP001069090"/>
    </source>
</evidence>